<evidence type="ECO:0000256" key="1">
    <source>
        <dbReference type="SAM" id="SignalP"/>
    </source>
</evidence>
<evidence type="ECO:0000259" key="2">
    <source>
        <dbReference type="Pfam" id="PF00561"/>
    </source>
</evidence>
<feature type="chain" id="PRO_5046860785" evidence="1">
    <location>
        <begin position="23"/>
        <end position="622"/>
    </location>
</feature>
<evidence type="ECO:0000313" key="5">
    <source>
        <dbReference type="Proteomes" id="UP001205311"/>
    </source>
</evidence>
<sequence length="622" mass="66855">MRRWTALAVATGLATFATPAAAALPQHQPPHHCATATQRCDGAIQVPLNWADPNSERISVNFVWVPRADRSRPSAGVVAGLGGGPAGTVRSTSLFVATLGPLLERHDLLVVERRGFGEAAPWRCPEIDLVRQETIRACADRVGPRAQFFTTDQRVADVEAVRGALGVPALMLYGLSYGTLDVQAYLARYPQRVTAAVMDSVVRADANGYVTGTLYSDHLKEGLEQLDVPCRESRSCGSLPGDGASRWAELARHLRREPDPQVPFFALDQLMARLDEPTAGREANAAAAAYLAGDKAPLRRLAPLIGPGRGADMNDMFRTNSAFLAYSCADSAFPYDRSASPEVRRQQLAEYRRTHPERPFTAAEVFGAAGFLEDWCVNWPTPRPSPPLPPDARYPDVPVFAIAGELDGDTAANTTALAREFPRGRSVVVPFGGHTGSVVGYWSYSECLAEQVRSFFVDPTRPGAKSSCSAKNYRALGRFPSTVGELPPVHAAALDDAERGSVAAAFATASDALSRRNPNSHFTTALKNESGLRGGTVTFDDPARRIRLDGVRFVADVAVSGEIQLPRDGGDGEATAELTVSADGAAGHRLRMSWPAFHSRPTVSLRGTFGDRPFVARTTTVP</sequence>
<comment type="caution">
    <text evidence="4">The sequence shown here is derived from an EMBL/GenBank/DDBJ whole genome shotgun (WGS) entry which is preliminary data.</text>
</comment>
<organism evidence="4 5">
    <name type="scientific">Streptoalloteichus tenebrarius (strain ATCC 17920 / DSM 40477 / JCM 4838 / CBS 697.72 / NBRC 16177 / NCIMB 11028 / NRRL B-12390 / A12253. 1 / ISP 5477)</name>
    <name type="common">Streptomyces tenebrarius</name>
    <dbReference type="NCBI Taxonomy" id="1933"/>
    <lineage>
        <taxon>Bacteria</taxon>
        <taxon>Bacillati</taxon>
        <taxon>Actinomycetota</taxon>
        <taxon>Actinomycetes</taxon>
        <taxon>Pseudonocardiales</taxon>
        <taxon>Pseudonocardiaceae</taxon>
        <taxon>Streptoalloteichus</taxon>
    </lineage>
</organism>
<keyword evidence="5" id="KW-1185">Reference proteome</keyword>
<dbReference type="SUPFAM" id="SSF53474">
    <property type="entry name" value="alpha/beta-Hydrolases"/>
    <property type="match status" value="1"/>
</dbReference>
<proteinExistence type="predicted"/>
<dbReference type="Proteomes" id="UP001205311">
    <property type="component" value="Unassembled WGS sequence"/>
</dbReference>
<dbReference type="InterPro" id="IPR013595">
    <property type="entry name" value="Pept_S33_TAP-like_C"/>
</dbReference>
<dbReference type="EMBL" id="JAMTCP010000004">
    <property type="protein sequence ID" value="MCP2257602.1"/>
    <property type="molecule type" value="Genomic_DNA"/>
</dbReference>
<keyword evidence="1" id="KW-0732">Signal</keyword>
<feature type="signal peptide" evidence="1">
    <location>
        <begin position="1"/>
        <end position="22"/>
    </location>
</feature>
<name>A0ABT1HQ23_STRSD</name>
<feature type="domain" description="AB hydrolase-1" evidence="2">
    <location>
        <begin position="83"/>
        <end position="201"/>
    </location>
</feature>
<dbReference type="InterPro" id="IPR000073">
    <property type="entry name" value="AB_hydrolase_1"/>
</dbReference>
<dbReference type="RefSeq" id="WP_253668545.1">
    <property type="nucleotide sequence ID" value="NZ_JAMTCP010000004.1"/>
</dbReference>
<feature type="domain" description="Peptidase S33 tripeptidyl aminopeptidase-like C-terminal" evidence="3">
    <location>
        <begin position="372"/>
        <end position="468"/>
    </location>
</feature>
<dbReference type="Pfam" id="PF00561">
    <property type="entry name" value="Abhydrolase_1"/>
    <property type="match status" value="1"/>
</dbReference>
<evidence type="ECO:0000313" key="4">
    <source>
        <dbReference type="EMBL" id="MCP2257602.1"/>
    </source>
</evidence>
<dbReference type="InterPro" id="IPR029058">
    <property type="entry name" value="AB_hydrolase_fold"/>
</dbReference>
<evidence type="ECO:0000259" key="3">
    <source>
        <dbReference type="Pfam" id="PF08386"/>
    </source>
</evidence>
<dbReference type="Gene3D" id="3.40.50.1820">
    <property type="entry name" value="alpha/beta hydrolase"/>
    <property type="match status" value="1"/>
</dbReference>
<accession>A0ABT1HQ23</accession>
<dbReference type="Pfam" id="PF08386">
    <property type="entry name" value="Abhydrolase_4"/>
    <property type="match status" value="1"/>
</dbReference>
<reference evidence="4 5" key="1">
    <citation type="submission" date="2022-06" db="EMBL/GenBank/DDBJ databases">
        <title>Genomic Encyclopedia of Archaeal and Bacterial Type Strains, Phase II (KMG-II): from individual species to whole genera.</title>
        <authorList>
            <person name="Goeker M."/>
        </authorList>
    </citation>
    <scope>NUCLEOTIDE SEQUENCE [LARGE SCALE GENOMIC DNA]</scope>
    <source>
        <strain evidence="4 5">DSM 40477</strain>
    </source>
</reference>
<protein>
    <submittedName>
        <fullName evidence="4">TAP-like protein</fullName>
    </submittedName>
</protein>
<gene>
    <name evidence="4" type="ORF">LX15_001287</name>
</gene>